<dbReference type="GO" id="GO:0005737">
    <property type="term" value="C:cytoplasm"/>
    <property type="evidence" value="ECO:0007669"/>
    <property type="project" value="TreeGrafter"/>
</dbReference>
<name>A0A830HYT4_9CHLO</name>
<protein>
    <recommendedName>
        <fullName evidence="4">Phosphoglycerate mutase-like protein</fullName>
    </recommendedName>
</protein>
<reference evidence="2" key="1">
    <citation type="submission" date="2020-10" db="EMBL/GenBank/DDBJ databases">
        <title>Unveiling of a novel bifunctional photoreceptor, Dualchrome1, isolated from a cosmopolitan green alga.</title>
        <authorList>
            <person name="Suzuki S."/>
            <person name="Kawachi M."/>
        </authorList>
    </citation>
    <scope>NUCLEOTIDE SEQUENCE</scope>
    <source>
        <strain evidence="2">NIES 2893</strain>
    </source>
</reference>
<organism evidence="2 3">
    <name type="scientific">Pycnococcus provasolii</name>
    <dbReference type="NCBI Taxonomy" id="41880"/>
    <lineage>
        <taxon>Eukaryota</taxon>
        <taxon>Viridiplantae</taxon>
        <taxon>Chlorophyta</taxon>
        <taxon>Pseudoscourfieldiophyceae</taxon>
        <taxon>Pseudoscourfieldiales</taxon>
        <taxon>Pycnococcaceae</taxon>
        <taxon>Pycnococcus</taxon>
    </lineage>
</organism>
<keyword evidence="3" id="KW-1185">Reference proteome</keyword>
<dbReference type="InterPro" id="IPR029033">
    <property type="entry name" value="His_PPase_superfam"/>
</dbReference>
<sequence>MDAASTPTFKRVVFVRHGQGFHNLHRNWALQDPLLTDLGEAQASAFPKDPQLERVLALPKTDVAIAVSPLRRTIQTAFFGLTPYQFSNSQWHINPDILETGDVMCDTGDPALGRELLETLGRQDLLPQYEALPPEWVVKDKGYFKDDQQSIRSRFQNFGRWCLERQERCVIAVAHYSLLATCLNIHLENCEVAAFDLTPDGQWLYARDLSPASAQLS</sequence>
<dbReference type="GO" id="GO:0016791">
    <property type="term" value="F:phosphatase activity"/>
    <property type="evidence" value="ECO:0007669"/>
    <property type="project" value="TreeGrafter"/>
</dbReference>
<dbReference type="Pfam" id="PF00300">
    <property type="entry name" value="His_Phos_1"/>
    <property type="match status" value="1"/>
</dbReference>
<dbReference type="InterPro" id="IPR050275">
    <property type="entry name" value="PGM_Phosphatase"/>
</dbReference>
<dbReference type="AlphaFoldDB" id="A0A830HYT4"/>
<dbReference type="InterPro" id="IPR013078">
    <property type="entry name" value="His_Pase_superF_clade-1"/>
</dbReference>
<evidence type="ECO:0008006" key="4">
    <source>
        <dbReference type="Google" id="ProtNLM"/>
    </source>
</evidence>
<dbReference type="CDD" id="cd07067">
    <property type="entry name" value="HP_PGM_like"/>
    <property type="match status" value="1"/>
</dbReference>
<dbReference type="SUPFAM" id="SSF53254">
    <property type="entry name" value="Phosphoglycerate mutase-like"/>
    <property type="match status" value="1"/>
</dbReference>
<dbReference type="Gene3D" id="3.40.50.1240">
    <property type="entry name" value="Phosphoglycerate mutase-like"/>
    <property type="match status" value="1"/>
</dbReference>
<evidence type="ECO:0000313" key="2">
    <source>
        <dbReference type="EMBL" id="GHP09999.1"/>
    </source>
</evidence>
<dbReference type="Proteomes" id="UP000660262">
    <property type="component" value="Unassembled WGS sequence"/>
</dbReference>
<dbReference type="SMART" id="SM00855">
    <property type="entry name" value="PGAM"/>
    <property type="match status" value="1"/>
</dbReference>
<dbReference type="EMBL" id="BNJQ01000027">
    <property type="protein sequence ID" value="GHP09999.1"/>
    <property type="molecule type" value="Genomic_DNA"/>
</dbReference>
<comment type="similarity">
    <text evidence="1">Belongs to the phosphoglycerate mutase family.</text>
</comment>
<dbReference type="OrthoDB" id="496981at2759"/>
<dbReference type="PANTHER" id="PTHR48100:SF1">
    <property type="entry name" value="HISTIDINE PHOSPHATASE FAMILY PROTEIN-RELATED"/>
    <property type="match status" value="1"/>
</dbReference>
<evidence type="ECO:0000313" key="3">
    <source>
        <dbReference type="Proteomes" id="UP000660262"/>
    </source>
</evidence>
<evidence type="ECO:0000256" key="1">
    <source>
        <dbReference type="ARBA" id="ARBA00038362"/>
    </source>
</evidence>
<dbReference type="PANTHER" id="PTHR48100">
    <property type="entry name" value="BROAD-SPECIFICITY PHOSPHATASE YOR283W-RELATED"/>
    <property type="match status" value="1"/>
</dbReference>
<gene>
    <name evidence="2" type="ORF">PPROV_000873200</name>
</gene>
<accession>A0A830HYT4</accession>
<proteinExistence type="inferred from homology"/>
<comment type="caution">
    <text evidence="2">The sequence shown here is derived from an EMBL/GenBank/DDBJ whole genome shotgun (WGS) entry which is preliminary data.</text>
</comment>